<dbReference type="InterPro" id="IPR036291">
    <property type="entry name" value="NAD(P)-bd_dom_sf"/>
</dbReference>
<comment type="caution">
    <text evidence="2">The sequence shown here is derived from an EMBL/GenBank/DDBJ whole genome shotgun (WGS) entry which is preliminary data.</text>
</comment>
<dbReference type="Proteomes" id="UP001575105">
    <property type="component" value="Unassembled WGS sequence"/>
</dbReference>
<keyword evidence="2" id="KW-0560">Oxidoreductase</keyword>
<protein>
    <submittedName>
        <fullName evidence="2">SDR family NAD(P)-dependent oxidoreductase</fullName>
        <ecNumber evidence="2">1.1.1.-</ecNumber>
    </submittedName>
</protein>
<name>A0ABV4U2A0_9BACT</name>
<evidence type="ECO:0000313" key="2">
    <source>
        <dbReference type="EMBL" id="MFA9477003.1"/>
    </source>
</evidence>
<evidence type="ECO:0000256" key="1">
    <source>
        <dbReference type="ARBA" id="ARBA00006484"/>
    </source>
</evidence>
<dbReference type="InterPro" id="IPR020904">
    <property type="entry name" value="Sc_DH/Rdtase_CS"/>
</dbReference>
<dbReference type="PANTHER" id="PTHR42879">
    <property type="entry name" value="3-OXOACYL-(ACYL-CARRIER-PROTEIN) REDUCTASE"/>
    <property type="match status" value="1"/>
</dbReference>
<accession>A0ABV4U2A0</accession>
<dbReference type="PRINTS" id="PR00080">
    <property type="entry name" value="SDRFAMILY"/>
</dbReference>
<dbReference type="EC" id="1.1.1.-" evidence="2"/>
<evidence type="ECO:0000313" key="3">
    <source>
        <dbReference type="Proteomes" id="UP001575105"/>
    </source>
</evidence>
<proteinExistence type="inferred from homology"/>
<dbReference type="Gene3D" id="3.40.50.720">
    <property type="entry name" value="NAD(P)-binding Rossmann-like Domain"/>
    <property type="match status" value="1"/>
</dbReference>
<dbReference type="InterPro" id="IPR002347">
    <property type="entry name" value="SDR_fam"/>
</dbReference>
<dbReference type="CDD" id="cd05233">
    <property type="entry name" value="SDR_c"/>
    <property type="match status" value="1"/>
</dbReference>
<gene>
    <name evidence="2" type="ORF">ACERK3_01725</name>
</gene>
<dbReference type="EMBL" id="JBGUBD010000001">
    <property type="protein sequence ID" value="MFA9477003.1"/>
    <property type="molecule type" value="Genomic_DNA"/>
</dbReference>
<dbReference type="GO" id="GO:0016491">
    <property type="term" value="F:oxidoreductase activity"/>
    <property type="evidence" value="ECO:0007669"/>
    <property type="project" value="UniProtKB-KW"/>
</dbReference>
<dbReference type="Pfam" id="PF13561">
    <property type="entry name" value="adh_short_C2"/>
    <property type="match status" value="1"/>
</dbReference>
<organism evidence="2 3">
    <name type="scientific">Natronomicrosphaera hydrolytica</name>
    <dbReference type="NCBI Taxonomy" id="3242702"/>
    <lineage>
        <taxon>Bacteria</taxon>
        <taxon>Pseudomonadati</taxon>
        <taxon>Planctomycetota</taxon>
        <taxon>Phycisphaerae</taxon>
        <taxon>Phycisphaerales</taxon>
        <taxon>Phycisphaeraceae</taxon>
        <taxon>Natronomicrosphaera</taxon>
    </lineage>
</organism>
<keyword evidence="3" id="KW-1185">Reference proteome</keyword>
<dbReference type="PROSITE" id="PS00061">
    <property type="entry name" value="ADH_SHORT"/>
    <property type="match status" value="1"/>
</dbReference>
<sequence length="257" mass="27717">MTDKFDLRRAYDLSGRVALVTGASRGIGRAIAIALGDCGATVAVHYVGATEQAQEVADRIGHGSVIVRADLKEAQAAQGIVESVTGRLGPVDILVLNASVQFRRSCYEVNRGEFDEQINVNFRSSFELIQLISPAMIERKWGRILTVGSVQQQRPHSEMLPYGASKAALEHVARNFAKQLAPHGVTINNLAPGVIETDRNAKILADPDAHDRIEKWIPMRRIGRTHDCVGAALLLCSHAGAYITGVDLHVAGGAQLP</sequence>
<dbReference type="PRINTS" id="PR00081">
    <property type="entry name" value="GDHRDH"/>
</dbReference>
<dbReference type="SUPFAM" id="SSF51735">
    <property type="entry name" value="NAD(P)-binding Rossmann-fold domains"/>
    <property type="match status" value="1"/>
</dbReference>
<reference evidence="2 3" key="1">
    <citation type="submission" date="2024-08" db="EMBL/GenBank/DDBJ databases">
        <title>Whole-genome sequencing of halo(alkali)philic microorganisms from hypersaline lakes.</title>
        <authorList>
            <person name="Sorokin D.Y."/>
            <person name="Merkel A.Y."/>
            <person name="Messina E."/>
            <person name="Yakimov M."/>
        </authorList>
    </citation>
    <scope>NUCLEOTIDE SEQUENCE [LARGE SCALE GENOMIC DNA]</scope>
    <source>
        <strain evidence="2 3">AB-hyl4</strain>
    </source>
</reference>
<dbReference type="InterPro" id="IPR050259">
    <property type="entry name" value="SDR"/>
</dbReference>
<comment type="similarity">
    <text evidence="1">Belongs to the short-chain dehydrogenases/reductases (SDR) family.</text>
</comment>
<dbReference type="RefSeq" id="WP_425343927.1">
    <property type="nucleotide sequence ID" value="NZ_JBGUBD010000001.1"/>
</dbReference>